<protein>
    <submittedName>
        <fullName evidence="1">Uncharacterized protein</fullName>
    </submittedName>
</protein>
<evidence type="ECO:0000313" key="1">
    <source>
        <dbReference type="EMBL" id="JAH15090.1"/>
    </source>
</evidence>
<dbReference type="EMBL" id="GBXM01093487">
    <property type="protein sequence ID" value="JAH15090.1"/>
    <property type="molecule type" value="Transcribed_RNA"/>
</dbReference>
<reference evidence="1" key="1">
    <citation type="submission" date="2014-11" db="EMBL/GenBank/DDBJ databases">
        <authorList>
            <person name="Amaro Gonzalez C."/>
        </authorList>
    </citation>
    <scope>NUCLEOTIDE SEQUENCE</scope>
</reference>
<name>A0A0E9QFI2_ANGAN</name>
<organism evidence="1">
    <name type="scientific">Anguilla anguilla</name>
    <name type="common">European freshwater eel</name>
    <name type="synonym">Muraena anguilla</name>
    <dbReference type="NCBI Taxonomy" id="7936"/>
    <lineage>
        <taxon>Eukaryota</taxon>
        <taxon>Metazoa</taxon>
        <taxon>Chordata</taxon>
        <taxon>Craniata</taxon>
        <taxon>Vertebrata</taxon>
        <taxon>Euteleostomi</taxon>
        <taxon>Actinopterygii</taxon>
        <taxon>Neopterygii</taxon>
        <taxon>Teleostei</taxon>
        <taxon>Anguilliformes</taxon>
        <taxon>Anguillidae</taxon>
        <taxon>Anguilla</taxon>
    </lineage>
</organism>
<accession>A0A0E9QFI2</accession>
<sequence>MSMKSLVILYACPYVHSPATFRYTCS</sequence>
<reference evidence="1" key="2">
    <citation type="journal article" date="2015" name="Fish Shellfish Immunol.">
        <title>Early steps in the European eel (Anguilla anguilla)-Vibrio vulnificus interaction in the gills: Role of the RtxA13 toxin.</title>
        <authorList>
            <person name="Callol A."/>
            <person name="Pajuelo D."/>
            <person name="Ebbesson L."/>
            <person name="Teles M."/>
            <person name="MacKenzie S."/>
            <person name="Amaro C."/>
        </authorList>
    </citation>
    <scope>NUCLEOTIDE SEQUENCE</scope>
</reference>
<dbReference type="AlphaFoldDB" id="A0A0E9QFI2"/>
<proteinExistence type="predicted"/>